<dbReference type="Gene3D" id="3.60.21.10">
    <property type="match status" value="1"/>
</dbReference>
<dbReference type="PROSITE" id="PS51318">
    <property type="entry name" value="TAT"/>
    <property type="match status" value="1"/>
</dbReference>
<dbReference type="PANTHER" id="PTHR43143:SF1">
    <property type="entry name" value="SERINE_THREONINE-PROTEIN PHOSPHATASE CPPED1"/>
    <property type="match status" value="1"/>
</dbReference>
<name>A0ABT3GQE7_9BACT</name>
<feature type="chain" id="PRO_5047372328" evidence="1">
    <location>
        <begin position="27"/>
        <end position="294"/>
    </location>
</feature>
<reference evidence="3 4" key="1">
    <citation type="submission" date="2022-10" db="EMBL/GenBank/DDBJ databases">
        <title>Luteolibacter arcticus strain CCTCC AB 2014275, whole genome shotgun sequencing project.</title>
        <authorList>
            <person name="Zhao G."/>
            <person name="Shen L."/>
        </authorList>
    </citation>
    <scope>NUCLEOTIDE SEQUENCE [LARGE SCALE GENOMIC DNA]</scope>
    <source>
        <strain evidence="3 4">CCTCC AB 2014275</strain>
    </source>
</reference>
<gene>
    <name evidence="3" type="ORF">OKA05_24555</name>
</gene>
<dbReference type="InterPro" id="IPR051918">
    <property type="entry name" value="STPP_CPPED1"/>
</dbReference>
<dbReference type="Proteomes" id="UP001320876">
    <property type="component" value="Unassembled WGS sequence"/>
</dbReference>
<dbReference type="InterPro" id="IPR004843">
    <property type="entry name" value="Calcineurin-like_PHP"/>
</dbReference>
<dbReference type="Pfam" id="PF00149">
    <property type="entry name" value="Metallophos"/>
    <property type="match status" value="1"/>
</dbReference>
<evidence type="ECO:0000259" key="2">
    <source>
        <dbReference type="Pfam" id="PF00149"/>
    </source>
</evidence>
<keyword evidence="4" id="KW-1185">Reference proteome</keyword>
<evidence type="ECO:0000256" key="1">
    <source>
        <dbReference type="SAM" id="SignalP"/>
    </source>
</evidence>
<protein>
    <submittedName>
        <fullName evidence="3">Metallophosphoesterase</fullName>
    </submittedName>
</protein>
<feature type="domain" description="Calcineurin-like phosphoesterase" evidence="2">
    <location>
        <begin position="37"/>
        <end position="235"/>
    </location>
</feature>
<dbReference type="PANTHER" id="PTHR43143">
    <property type="entry name" value="METALLOPHOSPHOESTERASE, CALCINEURIN SUPERFAMILY"/>
    <property type="match status" value="1"/>
</dbReference>
<feature type="signal peptide" evidence="1">
    <location>
        <begin position="1"/>
        <end position="26"/>
    </location>
</feature>
<proteinExistence type="predicted"/>
<evidence type="ECO:0000313" key="3">
    <source>
        <dbReference type="EMBL" id="MCW1925752.1"/>
    </source>
</evidence>
<dbReference type="RefSeq" id="WP_264489859.1">
    <property type="nucleotide sequence ID" value="NZ_JAPDDT010000017.1"/>
</dbReference>
<sequence length="294" mass="32287">MSEARLPRRAFLATGLSAALPLKASAAPTAPAGKPLTVLHLTDIHIRPEHDAPKRCTAILRDILKRHPEIGLVVNTGDSIYAADYGNITRERMLEQWKVWDDTVMTALKRLPIVHAIGNHDPWWAGPKDDEMHGIPYVCKRLGIEQPYSSSRQGAWEVITLENCRGSLGDEQQKWLFEKIAALPEKTPVLLASHLPLFSLAGDYDGGNMSGAKAVIDKLAARKAPVLALSGHIHIQSSESLWNIKFHCNGALSGSWWEPGDAGDGSYKRTPAGYALLRLWPDGRSECVYLPVPA</sequence>
<keyword evidence="1" id="KW-0732">Signal</keyword>
<comment type="caution">
    <text evidence="3">The sequence shown here is derived from an EMBL/GenBank/DDBJ whole genome shotgun (WGS) entry which is preliminary data.</text>
</comment>
<dbReference type="InterPro" id="IPR006311">
    <property type="entry name" value="TAT_signal"/>
</dbReference>
<dbReference type="InterPro" id="IPR029052">
    <property type="entry name" value="Metallo-depent_PP-like"/>
</dbReference>
<organism evidence="3 4">
    <name type="scientific">Luteolibacter arcticus</name>
    <dbReference type="NCBI Taxonomy" id="1581411"/>
    <lineage>
        <taxon>Bacteria</taxon>
        <taxon>Pseudomonadati</taxon>
        <taxon>Verrucomicrobiota</taxon>
        <taxon>Verrucomicrobiia</taxon>
        <taxon>Verrucomicrobiales</taxon>
        <taxon>Verrucomicrobiaceae</taxon>
        <taxon>Luteolibacter</taxon>
    </lineage>
</organism>
<dbReference type="SUPFAM" id="SSF56300">
    <property type="entry name" value="Metallo-dependent phosphatases"/>
    <property type="match status" value="1"/>
</dbReference>
<dbReference type="EMBL" id="JAPDDT010000017">
    <property type="protein sequence ID" value="MCW1925752.1"/>
    <property type="molecule type" value="Genomic_DNA"/>
</dbReference>
<accession>A0ABT3GQE7</accession>
<evidence type="ECO:0000313" key="4">
    <source>
        <dbReference type="Proteomes" id="UP001320876"/>
    </source>
</evidence>